<comment type="caution">
    <text evidence="1">The sequence shown here is derived from an EMBL/GenBank/DDBJ whole genome shotgun (WGS) entry which is preliminary data.</text>
</comment>
<sequence>MTKKEAIAYSGVVQVLGLASLLNRITNGVQHATRACFLLLMAGRMGVLRDALSVGRVRQSCVSGHQLIGVGSGRVNITQRRRKMPNTPKATTATIHKLHFPEKSSKAKHVLCPHQEQDIRGKIRVAVQFLKLINELSDSEKKGAFLAANFVSKHTDNSDIIRLVKPLLSSYAVKEGSAECQK</sequence>
<dbReference type="Proteomes" id="UP001597294">
    <property type="component" value="Unassembled WGS sequence"/>
</dbReference>
<dbReference type="RefSeq" id="WP_380252429.1">
    <property type="nucleotide sequence ID" value="NZ_JBHUII010000006.1"/>
</dbReference>
<accession>A0ABW5BM20</accession>
<evidence type="ECO:0000313" key="2">
    <source>
        <dbReference type="Proteomes" id="UP001597294"/>
    </source>
</evidence>
<dbReference type="EMBL" id="JBHUII010000006">
    <property type="protein sequence ID" value="MFD2206619.1"/>
    <property type="molecule type" value="Genomic_DNA"/>
</dbReference>
<proteinExistence type="predicted"/>
<reference evidence="2" key="1">
    <citation type="journal article" date="2019" name="Int. J. Syst. Evol. Microbiol.">
        <title>The Global Catalogue of Microorganisms (GCM) 10K type strain sequencing project: providing services to taxonomists for standard genome sequencing and annotation.</title>
        <authorList>
            <consortium name="The Broad Institute Genomics Platform"/>
            <consortium name="The Broad Institute Genome Sequencing Center for Infectious Disease"/>
            <person name="Wu L."/>
            <person name="Ma J."/>
        </authorList>
    </citation>
    <scope>NUCLEOTIDE SEQUENCE [LARGE SCALE GENOMIC DNA]</scope>
    <source>
        <strain evidence="2">CGMCC 4.7192</strain>
    </source>
</reference>
<keyword evidence="2" id="KW-1185">Reference proteome</keyword>
<organism evidence="1 2">
    <name type="scientific">Kiloniella antarctica</name>
    <dbReference type="NCBI Taxonomy" id="1550907"/>
    <lineage>
        <taxon>Bacteria</taxon>
        <taxon>Pseudomonadati</taxon>
        <taxon>Pseudomonadota</taxon>
        <taxon>Alphaproteobacteria</taxon>
        <taxon>Rhodospirillales</taxon>
        <taxon>Kiloniellaceae</taxon>
        <taxon>Kiloniella</taxon>
    </lineage>
</organism>
<name>A0ABW5BM20_9PROT</name>
<evidence type="ECO:0000313" key="1">
    <source>
        <dbReference type="EMBL" id="MFD2206619.1"/>
    </source>
</evidence>
<protein>
    <submittedName>
        <fullName evidence="1">Uncharacterized protein</fullName>
    </submittedName>
</protein>
<gene>
    <name evidence="1" type="ORF">ACFSKO_13380</name>
</gene>